<dbReference type="STRING" id="28066.RF819_02915"/>
<accession>A0A1T1ANT6</accession>
<proteinExistence type="predicted"/>
<keyword evidence="2" id="KW-1185">Reference proteome</keyword>
<dbReference type="EMBL" id="MTJN01000002">
    <property type="protein sequence ID" value="OOV05800.1"/>
    <property type="molecule type" value="Genomic_DNA"/>
</dbReference>
<dbReference type="AlphaFoldDB" id="A0A1T1ANT6"/>
<gene>
    <name evidence="1" type="ORF">RF819_02915</name>
</gene>
<comment type="caution">
    <text evidence="1">The sequence shown here is derived from an EMBL/GenBank/DDBJ whole genome shotgun (WGS) entry which is preliminary data.</text>
</comment>
<organism evidence="1 2">
    <name type="scientific">Rhodoferax fermentans</name>
    <dbReference type="NCBI Taxonomy" id="28066"/>
    <lineage>
        <taxon>Bacteria</taxon>
        <taxon>Pseudomonadati</taxon>
        <taxon>Pseudomonadota</taxon>
        <taxon>Betaproteobacteria</taxon>
        <taxon>Burkholderiales</taxon>
        <taxon>Comamonadaceae</taxon>
        <taxon>Rhodoferax</taxon>
    </lineage>
</organism>
<dbReference type="Proteomes" id="UP000190750">
    <property type="component" value="Unassembled WGS sequence"/>
</dbReference>
<sequence length="367" mass="41551">MNNQHIIFDCEIIGKDKPVFLVRTLNVETRERCEFWYHKRGHMNKLARMLATPDYTWVGFNSENFDRPLIAMAMDPEYDVHGIKELATIIIEERLRSWQTYKQFNLEFIDYDHIDLFEVMPGVMISLKTYAGRMGYKTMVDLPFHHDTDLTPAQQKVLSTYCDNDLGVTEAAFLSQKTELELRAEMSEEYGIDLRSKSDAQIAEAILKKRVGIGAGSKHVPHSVDYEAPDFIVTDSPVINELADLLSRFPFVLNRGNGSPTAPKFLDEPVVIGSGTYQCGVGGLHSTHDKAMYLEASDDLLLSDFDVASYYPNIMLKAGLAPKLGGNKGNKFLEEYRHIYETRIAAKRRAQQLSAEIKVIEAQLANG</sequence>
<name>A0A1T1ANT6_RHOFE</name>
<protein>
    <submittedName>
        <fullName evidence="1">Uncharacterized protein</fullName>
    </submittedName>
</protein>
<dbReference type="RefSeq" id="WP_078363581.1">
    <property type="nucleotide sequence ID" value="NZ_MTJN01000002.1"/>
</dbReference>
<evidence type="ECO:0000313" key="2">
    <source>
        <dbReference type="Proteomes" id="UP000190750"/>
    </source>
</evidence>
<evidence type="ECO:0000313" key="1">
    <source>
        <dbReference type="EMBL" id="OOV05800.1"/>
    </source>
</evidence>
<dbReference type="OrthoDB" id="7592424at2"/>
<reference evidence="1 2" key="1">
    <citation type="submission" date="2017-01" db="EMBL/GenBank/DDBJ databases">
        <title>Genome sequencing of Rhodoferax fermentans JCM 7819.</title>
        <authorList>
            <person name="Kim Y.J."/>
            <person name="Farh M.E.-A."/>
            <person name="Yang D.-C."/>
        </authorList>
    </citation>
    <scope>NUCLEOTIDE SEQUENCE [LARGE SCALE GENOMIC DNA]</scope>
    <source>
        <strain evidence="1 2">JCM 7819</strain>
    </source>
</reference>